<feature type="compositionally biased region" description="Basic and acidic residues" evidence="2">
    <location>
        <begin position="407"/>
        <end position="422"/>
    </location>
</feature>
<keyword evidence="5" id="KW-0808">Transferase</keyword>
<evidence type="ECO:0000259" key="4">
    <source>
        <dbReference type="Pfam" id="PF16979"/>
    </source>
</evidence>
<dbReference type="OMA" id="PFQKFAH"/>
<protein>
    <submittedName>
        <fullName evidence="5">Putative stress-activated map kinase-interacting protein</fullName>
    </submittedName>
</protein>
<dbReference type="InterPro" id="IPR031313">
    <property type="entry name" value="Sin1_PH_dom"/>
</dbReference>
<dbReference type="Pfam" id="PF16979">
    <property type="entry name" value="SIN1_PH"/>
    <property type="match status" value="1"/>
</dbReference>
<dbReference type="InterPro" id="IPR008828">
    <property type="entry name" value="Sin1/Avo1"/>
</dbReference>
<dbReference type="GO" id="GO:0005546">
    <property type="term" value="F:phosphatidylinositol-4,5-bisphosphate binding"/>
    <property type="evidence" value="ECO:0007669"/>
    <property type="project" value="TreeGrafter"/>
</dbReference>
<feature type="compositionally biased region" description="Polar residues" evidence="2">
    <location>
        <begin position="710"/>
        <end position="722"/>
    </location>
</feature>
<comment type="similarity">
    <text evidence="1">Belongs to the SIN1 family.</text>
</comment>
<evidence type="ECO:0000256" key="2">
    <source>
        <dbReference type="SAM" id="MobiDB-lite"/>
    </source>
</evidence>
<evidence type="ECO:0000313" key="5">
    <source>
        <dbReference type="EMBL" id="EMR63011.1"/>
    </source>
</evidence>
<dbReference type="GO" id="GO:0031932">
    <property type="term" value="C:TORC2 complex"/>
    <property type="evidence" value="ECO:0007669"/>
    <property type="project" value="InterPro"/>
</dbReference>
<dbReference type="InterPro" id="IPR011993">
    <property type="entry name" value="PH-like_dom_sf"/>
</dbReference>
<dbReference type="GO" id="GO:0038203">
    <property type="term" value="P:TORC2 signaling"/>
    <property type="evidence" value="ECO:0007669"/>
    <property type="project" value="TreeGrafter"/>
</dbReference>
<dbReference type="STRING" id="1287681.M7SZK0"/>
<dbReference type="PANTHER" id="PTHR13335">
    <property type="entry name" value="TARGET OF RAPAMYCIN COMPLEX 2 SUBUNIT MAPKAP1"/>
    <property type="match status" value="1"/>
</dbReference>
<dbReference type="Proteomes" id="UP000012174">
    <property type="component" value="Unassembled WGS sequence"/>
</dbReference>
<dbReference type="KEGG" id="ela:UCREL1_10046"/>
<keyword evidence="6" id="KW-1185">Reference proteome</keyword>
<evidence type="ECO:0000256" key="1">
    <source>
        <dbReference type="ARBA" id="ARBA00009407"/>
    </source>
</evidence>
<feature type="region of interest" description="Disordered" evidence="2">
    <location>
        <begin position="262"/>
        <end position="454"/>
    </location>
</feature>
<feature type="compositionally biased region" description="Low complexity" evidence="2">
    <location>
        <begin position="693"/>
        <end position="702"/>
    </location>
</feature>
<feature type="compositionally biased region" description="Acidic residues" evidence="2">
    <location>
        <begin position="423"/>
        <end position="432"/>
    </location>
</feature>
<dbReference type="AlphaFoldDB" id="M7SZK0"/>
<name>M7SZK0_EUTLA</name>
<dbReference type="GO" id="GO:0016301">
    <property type="term" value="F:kinase activity"/>
    <property type="evidence" value="ECO:0007669"/>
    <property type="project" value="UniProtKB-KW"/>
</dbReference>
<dbReference type="InterPro" id="IPR031567">
    <property type="entry name" value="CRIM_dom"/>
</dbReference>
<evidence type="ECO:0000259" key="3">
    <source>
        <dbReference type="Pfam" id="PF16978"/>
    </source>
</evidence>
<feature type="compositionally biased region" description="Basic and acidic residues" evidence="2">
    <location>
        <begin position="361"/>
        <end position="370"/>
    </location>
</feature>
<proteinExistence type="inferred from homology"/>
<feature type="region of interest" description="Disordered" evidence="2">
    <location>
        <begin position="483"/>
        <end position="502"/>
    </location>
</feature>
<sequence>MAAIQRSCLVCGWGPFTDAGGLTRHNKQHHIGTQCHWGGGCHFRCQGDQSPAAQDLEMQAHLLGHNEQAQVNTPVAGVLEDDQKRYCHHPRCRGPHRQHNTDAKHNESIKRHLRAVQKAADITAGGTNAPGGGVAAPGGPGLIPAPAAPLLPRPPTMNALEIAATSAVAVQGPLDPRLLDPRLLVSYQLRTSYLSEIADGVGERLLTINDSFLTTAPFKAAGWRPNPIHIKRIHSPPIPTAIASEYFQAAPRVTGLTLEDEADEGGMLTGGGGDTLGPGNAIKRRRERRREQLEEDDSSDLSDESDDESDQRAAQQIKFAKMPVRNRAGSSPNRSRQAAGIMSSPRAAPGARRGSQSALETVKERARRDTVTSSEVSSENEFDASGFYKQREAARTGARAAKPQVRILEEPSQHIDRKRSDLLAEEEDDSDISDTSSRFAESVDSASILDTGDNPLVGAVGASPWKGQQVVGTVPKQLLRQSTIRKPQPPQQPQVLQALPPPRPMSTIRPLSTRQPRSLLSDALKVKKTKPSMPFEKFASLSGQGDPDPLCLRIYTPFSEDSEKPFEVLIRRHLQDEEGILRPVNIAELIGLSLWRYCEEKREPPISADKMNVNWWTLRMVEDGEIDDDFPPLERKKPLNSFTTFNNRVVRSRSASKAHDDFALVEASQAEFAQNQSQTPEFDQDTVEETPEETTPTDTPQPALTPPSSKPRSNPITTTTYRPNLPLADKPAAAPPPAPVAPPRGQQKLLRIHILSSDVAAGQMVTLDVTTDMYLAEVLDLVCQKRQLDKNSHVLKLPVSGAVVYVDRTVSSIGNVSDLELHRRRFATDGPLTITGSPSGSSPKLHVWGTEAQQKGKKAAKVGSSSMGTMMSASTPHPLAREVMVGQDDVNGGNDKRYVVWRRQQLRFVGMNERILAIEGEYVCIMPSSGGKPTREGGGVGGVGGGKTTTVHFSNVVGCSVSRRHPMNFKLIVYKTSETKRYDFETKSTQEAAEIVREIKKGVSPYNKDIYDSPR</sequence>
<dbReference type="OrthoDB" id="241990at2759"/>
<accession>M7SZK0</accession>
<dbReference type="Gene3D" id="2.30.29.30">
    <property type="entry name" value="Pleckstrin-homology domain (PH domain)/Phosphotyrosine-binding domain (PTB)"/>
    <property type="match status" value="1"/>
</dbReference>
<reference evidence="6" key="1">
    <citation type="journal article" date="2013" name="Genome Announc.">
        <title>Draft genome sequence of the grapevine dieback fungus Eutypa lata UCR-EL1.</title>
        <authorList>
            <person name="Blanco-Ulate B."/>
            <person name="Rolshausen P.E."/>
            <person name="Cantu D."/>
        </authorList>
    </citation>
    <scope>NUCLEOTIDE SEQUENCE [LARGE SCALE GENOMIC DNA]</scope>
    <source>
        <strain evidence="6">UCR-EL1</strain>
    </source>
</reference>
<dbReference type="EMBL" id="KB707317">
    <property type="protein sequence ID" value="EMR63011.1"/>
    <property type="molecule type" value="Genomic_DNA"/>
</dbReference>
<feature type="compositionally biased region" description="Polar residues" evidence="2">
    <location>
        <begin position="671"/>
        <end position="681"/>
    </location>
</feature>
<evidence type="ECO:0000313" key="6">
    <source>
        <dbReference type="Proteomes" id="UP000012174"/>
    </source>
</evidence>
<dbReference type="HOGENOM" id="CLU_005130_0_0_1"/>
<dbReference type="GO" id="GO:0005886">
    <property type="term" value="C:plasma membrane"/>
    <property type="evidence" value="ECO:0007669"/>
    <property type="project" value="TreeGrafter"/>
</dbReference>
<dbReference type="eggNOG" id="KOG3739">
    <property type="taxonomic scope" value="Eukaryota"/>
</dbReference>
<keyword evidence="5" id="KW-0418">Kinase</keyword>
<feature type="domain" description="SIN1-type PH" evidence="4">
    <location>
        <begin position="895"/>
        <end position="1004"/>
    </location>
</feature>
<feature type="compositionally biased region" description="Acidic residues" evidence="2">
    <location>
        <begin position="682"/>
        <end position="692"/>
    </location>
</feature>
<feature type="compositionally biased region" description="Acidic residues" evidence="2">
    <location>
        <begin position="293"/>
        <end position="309"/>
    </location>
</feature>
<dbReference type="Pfam" id="PF16978">
    <property type="entry name" value="CRIM"/>
    <property type="match status" value="1"/>
</dbReference>
<gene>
    <name evidence="5" type="ORF">UCREL1_10046</name>
</gene>
<dbReference type="GO" id="GO:0005737">
    <property type="term" value="C:cytoplasm"/>
    <property type="evidence" value="ECO:0007669"/>
    <property type="project" value="TreeGrafter"/>
</dbReference>
<organism evidence="5 6">
    <name type="scientific">Eutypa lata (strain UCR-EL1)</name>
    <name type="common">Grapevine dieback disease fungus</name>
    <name type="synonym">Eutypa armeniacae</name>
    <dbReference type="NCBI Taxonomy" id="1287681"/>
    <lineage>
        <taxon>Eukaryota</taxon>
        <taxon>Fungi</taxon>
        <taxon>Dikarya</taxon>
        <taxon>Ascomycota</taxon>
        <taxon>Pezizomycotina</taxon>
        <taxon>Sordariomycetes</taxon>
        <taxon>Xylariomycetidae</taxon>
        <taxon>Xylariales</taxon>
        <taxon>Diatrypaceae</taxon>
        <taxon>Eutypa</taxon>
    </lineage>
</organism>
<feature type="compositionally biased region" description="Pro residues" evidence="2">
    <location>
        <begin position="733"/>
        <end position="742"/>
    </location>
</feature>
<feature type="domain" description="CRIM" evidence="3">
    <location>
        <begin position="517"/>
        <end position="676"/>
    </location>
</feature>
<feature type="compositionally biased region" description="Low complexity" evidence="2">
    <location>
        <begin position="723"/>
        <end position="732"/>
    </location>
</feature>
<feature type="region of interest" description="Disordered" evidence="2">
    <location>
        <begin position="671"/>
        <end position="744"/>
    </location>
</feature>
<dbReference type="PANTHER" id="PTHR13335:SF1">
    <property type="entry name" value="TARGET OF RAPAMYCIN COMPLEX 2 SUBUNIT MAPKAP1"/>
    <property type="match status" value="1"/>
</dbReference>
<feature type="compositionally biased region" description="Gly residues" evidence="2">
    <location>
        <begin position="267"/>
        <end position="276"/>
    </location>
</feature>